<proteinExistence type="predicted"/>
<dbReference type="InterPro" id="IPR039329">
    <property type="entry name" value="SIAE"/>
</dbReference>
<name>A0A2V5KG08_9BACL</name>
<dbReference type="AlphaFoldDB" id="A0A2V5KG08"/>
<organism evidence="4 5">
    <name type="scientific">Paenibacillus flagellatus</name>
    <dbReference type="NCBI Taxonomy" id="2211139"/>
    <lineage>
        <taxon>Bacteria</taxon>
        <taxon>Bacillati</taxon>
        <taxon>Bacillota</taxon>
        <taxon>Bacilli</taxon>
        <taxon>Bacillales</taxon>
        <taxon>Paenibacillaceae</taxon>
        <taxon>Paenibacillus</taxon>
    </lineage>
</organism>
<gene>
    <name evidence="4" type="ORF">DLM86_18990</name>
</gene>
<keyword evidence="1" id="KW-0378">Hydrolase</keyword>
<dbReference type="Proteomes" id="UP000247476">
    <property type="component" value="Unassembled WGS sequence"/>
</dbReference>
<dbReference type="Pfam" id="PF03629">
    <property type="entry name" value="SASA"/>
    <property type="match status" value="1"/>
</dbReference>
<dbReference type="EMBL" id="QJVJ01000008">
    <property type="protein sequence ID" value="PYI53080.1"/>
    <property type="molecule type" value="Genomic_DNA"/>
</dbReference>
<evidence type="ECO:0000256" key="1">
    <source>
        <dbReference type="ARBA" id="ARBA00022801"/>
    </source>
</evidence>
<evidence type="ECO:0000313" key="4">
    <source>
        <dbReference type="EMBL" id="PYI53080.1"/>
    </source>
</evidence>
<feature type="coiled-coil region" evidence="2">
    <location>
        <begin position="196"/>
        <end position="256"/>
    </location>
</feature>
<dbReference type="InterPro" id="IPR036514">
    <property type="entry name" value="SGNH_hydro_sf"/>
</dbReference>
<evidence type="ECO:0000259" key="3">
    <source>
        <dbReference type="Pfam" id="PF03629"/>
    </source>
</evidence>
<comment type="caution">
    <text evidence="4">The sequence shown here is derived from an EMBL/GenBank/DDBJ whole genome shotgun (WGS) entry which is preliminary data.</text>
</comment>
<keyword evidence="5" id="KW-1185">Reference proteome</keyword>
<reference evidence="4 5" key="1">
    <citation type="submission" date="2018-05" db="EMBL/GenBank/DDBJ databases">
        <title>Paenibacillus flagellatus sp. nov., isolated from selenium mineral soil.</title>
        <authorList>
            <person name="Dai X."/>
        </authorList>
    </citation>
    <scope>NUCLEOTIDE SEQUENCE [LARGE SCALE GENOMIC DNA]</scope>
    <source>
        <strain evidence="4 5">DXL2</strain>
    </source>
</reference>
<dbReference type="Gene3D" id="3.40.50.1110">
    <property type="entry name" value="SGNH hydrolase"/>
    <property type="match status" value="1"/>
</dbReference>
<dbReference type="SUPFAM" id="SSF52266">
    <property type="entry name" value="SGNH hydrolase"/>
    <property type="match status" value="1"/>
</dbReference>
<dbReference type="PANTHER" id="PTHR22901">
    <property type="entry name" value="SIALATE O-ACETYLESTERASE"/>
    <property type="match status" value="1"/>
</dbReference>
<evidence type="ECO:0000256" key="2">
    <source>
        <dbReference type="SAM" id="Coils"/>
    </source>
</evidence>
<keyword evidence="2" id="KW-0175">Coiled coil</keyword>
<dbReference type="InterPro" id="IPR005181">
    <property type="entry name" value="SASA"/>
</dbReference>
<dbReference type="GO" id="GO:0001681">
    <property type="term" value="F:sialate O-acetylesterase activity"/>
    <property type="evidence" value="ECO:0007669"/>
    <property type="project" value="InterPro"/>
</dbReference>
<accession>A0A2V5KG08</accession>
<dbReference type="GO" id="GO:0005975">
    <property type="term" value="P:carbohydrate metabolic process"/>
    <property type="evidence" value="ECO:0007669"/>
    <property type="project" value="TreeGrafter"/>
</dbReference>
<dbReference type="OrthoDB" id="9795554at2"/>
<protein>
    <recommendedName>
        <fullName evidence="3">Sialate O-acetylesterase domain-containing protein</fullName>
    </recommendedName>
</protein>
<dbReference type="RefSeq" id="WP_110841628.1">
    <property type="nucleotide sequence ID" value="NZ_QJVJ01000008.1"/>
</dbReference>
<feature type="domain" description="Sialate O-acetylesterase" evidence="3">
    <location>
        <begin position="285"/>
        <end position="405"/>
    </location>
</feature>
<evidence type="ECO:0000313" key="5">
    <source>
        <dbReference type="Proteomes" id="UP000247476"/>
    </source>
</evidence>
<dbReference type="PANTHER" id="PTHR22901:SF0">
    <property type="entry name" value="SIALATE O-ACETYLESTERASE"/>
    <property type="match status" value="1"/>
</dbReference>
<sequence>MSAAFELAAMFSDHMVLQQKEPVPVWGSGPDGGKVTVELDGQAASTVVRDGRWQAWLPPLRPGGPFELRVRLDGRDAALRRDVQVGDVWLMSGQSNMVMPLLFTEGGVEEADRADEPGVRFFTVPRRPYPGARIPGWDFMATFTGDAEWRTCTPDAALRTTAIGYYFGTMLGRTRGVPVGIVDCSFGATPIEAWMSERALERNPELKRRLDDYRRMAGKLDPERYEREWNDYLRKLVRWKEERGDLERRVRRLGLEGYLRWVADHPLDWTNYPFGPKAPQRPAGLYRSMLRTVIPYGIRGVVWYQGESNCTPEDAHAYRFWLQTLMHSWREEWNIPELPFLVVQLPSFRPGGDPTGETWAVLRESQQAAADAVPGTGLVVTIDCGDERDIHPTAKRPVAERLAAAARAVVYGEEAKWSAPRFRSMETRGSLAIVSFDGAEGDLTADAEPIPGFELCGNDGVFRTARARLVGGRVEASCPDVAAPSGVRYAWGNAPAYGLRGVGGLPVAPFRYGPVRPG</sequence>